<evidence type="ECO:0000256" key="2">
    <source>
        <dbReference type="ARBA" id="ARBA00022729"/>
    </source>
</evidence>
<keyword evidence="6" id="KW-1185">Reference proteome</keyword>
<dbReference type="PANTHER" id="PTHR30483">
    <property type="entry name" value="LEUCINE-SPECIFIC-BINDING PROTEIN"/>
    <property type="match status" value="1"/>
</dbReference>
<dbReference type="STRING" id="596154.Alide2_1668"/>
<organism evidence="5 6">
    <name type="scientific">Alicycliphilus denitrificans (strain DSM 14773 / CIP 107495 / K601)</name>
    <dbReference type="NCBI Taxonomy" id="596154"/>
    <lineage>
        <taxon>Bacteria</taxon>
        <taxon>Pseudomonadati</taxon>
        <taxon>Pseudomonadota</taxon>
        <taxon>Betaproteobacteria</taxon>
        <taxon>Burkholderiales</taxon>
        <taxon>Comamonadaceae</taxon>
        <taxon>Alicycliphilus</taxon>
    </lineage>
</organism>
<dbReference type="CDD" id="cd06327">
    <property type="entry name" value="PBP1_SBP-like"/>
    <property type="match status" value="1"/>
</dbReference>
<gene>
    <name evidence="5" type="ordered locus">Alide2_1668</name>
</gene>
<dbReference type="KEGG" id="adk:Alide2_1668"/>
<dbReference type="SUPFAM" id="SSF53822">
    <property type="entry name" value="Periplasmic binding protein-like I"/>
    <property type="match status" value="1"/>
</dbReference>
<evidence type="ECO:0000256" key="3">
    <source>
        <dbReference type="SAM" id="SignalP"/>
    </source>
</evidence>
<comment type="similarity">
    <text evidence="1">Belongs to the leucine-binding protein family.</text>
</comment>
<evidence type="ECO:0000313" key="6">
    <source>
        <dbReference type="Proteomes" id="UP000007938"/>
    </source>
</evidence>
<dbReference type="Pfam" id="PF13458">
    <property type="entry name" value="Peripla_BP_6"/>
    <property type="match status" value="1"/>
</dbReference>
<dbReference type="InterPro" id="IPR051010">
    <property type="entry name" value="BCAA_transport"/>
</dbReference>
<evidence type="ECO:0000256" key="1">
    <source>
        <dbReference type="ARBA" id="ARBA00010062"/>
    </source>
</evidence>
<dbReference type="EMBL" id="CP002657">
    <property type="protein sequence ID" value="AEB84059.1"/>
    <property type="molecule type" value="Genomic_DNA"/>
</dbReference>
<dbReference type="PANTHER" id="PTHR30483:SF6">
    <property type="entry name" value="PERIPLASMIC BINDING PROTEIN OF ABC TRANSPORTER FOR NATURAL AMINO ACIDS"/>
    <property type="match status" value="1"/>
</dbReference>
<dbReference type="InterPro" id="IPR028081">
    <property type="entry name" value="Leu-bd"/>
</dbReference>
<dbReference type="AlphaFoldDB" id="F4G3Z8"/>
<dbReference type="Gene3D" id="3.40.50.2300">
    <property type="match status" value="2"/>
</dbReference>
<dbReference type="Proteomes" id="UP000007938">
    <property type="component" value="Chromosome"/>
</dbReference>
<dbReference type="InterPro" id="IPR028082">
    <property type="entry name" value="Peripla_BP_I"/>
</dbReference>
<feature type="signal peptide" evidence="3">
    <location>
        <begin position="1"/>
        <end position="23"/>
    </location>
</feature>
<dbReference type="OrthoDB" id="8887944at2"/>
<dbReference type="HOGENOM" id="CLU_027128_1_0_4"/>
<dbReference type="RefSeq" id="WP_013721810.1">
    <property type="nucleotide sequence ID" value="NC_015422.1"/>
</dbReference>
<evidence type="ECO:0000313" key="5">
    <source>
        <dbReference type="EMBL" id="AEB84059.1"/>
    </source>
</evidence>
<name>F4G3Z8_ALIDK</name>
<keyword evidence="5" id="KW-0675">Receptor</keyword>
<keyword evidence="2 3" id="KW-0732">Signal</keyword>
<accession>F4G3Z8</accession>
<sequence length="404" mass="43245">MKRLTALAAAALLAAAAALPAQAQGISGDVVKIAVLSDMSGPYADTGGKGSVEAAKMAIADFGGTVLGKKIELVFADHQNKADVAATRARQWFDSDGVDMVMNMNNSAVAIAVNGLARERAKMVMNTGAVTTALTNEQCGPTLVHYVYDSYALTNVAVKGVLAQGKKDWFIILVDYAGGKAMANAAAEFVEAGGGRVVGQVAHPINTGDFASYVNQAQASKAQVVTLANASSDTVNTIKAAHNFGLTKGQVLVPQLMLINDIHGLGLRLGQGLVFATAFYWDRTPESRAWSRRYFERMKKMPTMVQAGDYSAVTTYLQAVQAAGTDDGPAVARQLKTMKINDAFSQNGYVREDGRMVHDMYVVQVKKPEESKAPWDYYKVLSTIPGDQAFRPLFRSTCKLVQKS</sequence>
<proteinExistence type="inferred from homology"/>
<protein>
    <submittedName>
        <fullName evidence="5">Extracellular ligand-binding receptor</fullName>
    </submittedName>
</protein>
<feature type="domain" description="Leucine-binding protein" evidence="4">
    <location>
        <begin position="31"/>
        <end position="366"/>
    </location>
</feature>
<feature type="chain" id="PRO_5003313364" evidence="3">
    <location>
        <begin position="24"/>
        <end position="404"/>
    </location>
</feature>
<reference evidence="5 6" key="1">
    <citation type="journal article" date="2011" name="J. Bacteriol.">
        <title>Genome Sequences of Alicycliphilus denitrificans Strains BC and K601T.</title>
        <authorList>
            <person name="Oosterkamp M.J."/>
            <person name="Veuskens T."/>
            <person name="Plugge C.M."/>
            <person name="Langenhoff A.A."/>
            <person name="Gerritse J."/>
            <person name="van Berkel W.J."/>
            <person name="Pieper D.H."/>
            <person name="Junca H."/>
            <person name="Goodwin L.A."/>
            <person name="Daligault H.E."/>
            <person name="Bruce D.C."/>
            <person name="Detter J.C."/>
            <person name="Tapia R."/>
            <person name="Han C.S."/>
            <person name="Land M.L."/>
            <person name="Hauser L.J."/>
            <person name="Smidt H."/>
            <person name="Stams A.J."/>
        </authorList>
    </citation>
    <scope>NUCLEOTIDE SEQUENCE [LARGE SCALE GENOMIC DNA]</scope>
    <source>
        <strain evidence="6">DSM 14773 / CIP 107495 / K601</strain>
    </source>
</reference>
<reference evidence="5 6" key="2">
    <citation type="submission" date="2011-04" db="EMBL/GenBank/DDBJ databases">
        <title>Complete sequence of chromosome of Alicycliphilus denitrificans K601.</title>
        <authorList>
            <consortium name="US DOE Joint Genome Institute"/>
            <person name="Lucas S."/>
            <person name="Han J."/>
            <person name="Lapidus A."/>
            <person name="Cheng J.-F."/>
            <person name="Goodwin L."/>
            <person name="Pitluck S."/>
            <person name="Peters L."/>
            <person name="Zeytun A."/>
            <person name="Detter J.C."/>
            <person name="Han C."/>
            <person name="Tapia R."/>
            <person name="Land M."/>
            <person name="Hauser L."/>
            <person name="Kyrpides N."/>
            <person name="Ivanova N."/>
            <person name="Mikhailova N."/>
            <person name="Pagani I."/>
            <person name="Oosterkamp M."/>
            <person name="Pieper D."/>
            <person name="van Berkel W."/>
            <person name="Langenhoff A."/>
            <person name="Smidt H."/>
            <person name="Stams A."/>
            <person name="Woyke T."/>
        </authorList>
    </citation>
    <scope>NUCLEOTIDE SEQUENCE [LARGE SCALE GENOMIC DNA]</scope>
    <source>
        <strain evidence="6">DSM 14773 / CIP 107495 / K601</strain>
    </source>
</reference>
<dbReference type="eggNOG" id="COG0683">
    <property type="taxonomic scope" value="Bacteria"/>
</dbReference>
<evidence type="ECO:0000259" key="4">
    <source>
        <dbReference type="Pfam" id="PF13458"/>
    </source>
</evidence>